<dbReference type="Pfam" id="PF00106">
    <property type="entry name" value="adh_short"/>
    <property type="match status" value="1"/>
</dbReference>
<dbReference type="PANTHER" id="PTHR43658">
    <property type="entry name" value="SHORT-CHAIN DEHYDROGENASE/REDUCTASE"/>
    <property type="match status" value="1"/>
</dbReference>
<dbReference type="OrthoDB" id="1274115at2759"/>
<evidence type="ECO:0000256" key="1">
    <source>
        <dbReference type="ARBA" id="ARBA00022857"/>
    </source>
</evidence>
<dbReference type="InterPro" id="IPR036291">
    <property type="entry name" value="NAD(P)-bd_dom_sf"/>
</dbReference>
<dbReference type="GO" id="GO:0016491">
    <property type="term" value="F:oxidoreductase activity"/>
    <property type="evidence" value="ECO:0007669"/>
    <property type="project" value="UniProtKB-KW"/>
</dbReference>
<dbReference type="PROSITE" id="PS00061">
    <property type="entry name" value="ADH_SHORT"/>
    <property type="match status" value="1"/>
</dbReference>
<reference evidence="4 5" key="1">
    <citation type="submission" date="2016-07" db="EMBL/GenBank/DDBJ databases">
        <title>Pervasive Adenine N6-methylation of Active Genes in Fungi.</title>
        <authorList>
            <consortium name="DOE Joint Genome Institute"/>
            <person name="Mondo S.J."/>
            <person name="Dannebaum R.O."/>
            <person name="Kuo R.C."/>
            <person name="Labutti K."/>
            <person name="Haridas S."/>
            <person name="Kuo A."/>
            <person name="Salamov A."/>
            <person name="Ahrendt S.R."/>
            <person name="Lipzen A."/>
            <person name="Sullivan W."/>
            <person name="Andreopoulos W.B."/>
            <person name="Clum A."/>
            <person name="Lindquist E."/>
            <person name="Daum C."/>
            <person name="Ramamoorthy G.K."/>
            <person name="Gryganskyi A."/>
            <person name="Culley D."/>
            <person name="Magnuson J.K."/>
            <person name="James T.Y."/>
            <person name="O'Malley M.A."/>
            <person name="Stajich J.E."/>
            <person name="Spatafora J.W."/>
            <person name="Visel A."/>
            <person name="Grigoriev I.V."/>
        </authorList>
    </citation>
    <scope>NUCLEOTIDE SEQUENCE [LARGE SCALE GENOMIC DNA]</scope>
    <source>
        <strain evidence="4 5">12-1054</strain>
    </source>
</reference>
<evidence type="ECO:0000313" key="5">
    <source>
        <dbReference type="Proteomes" id="UP000193685"/>
    </source>
</evidence>
<dbReference type="InterPro" id="IPR002347">
    <property type="entry name" value="SDR_fam"/>
</dbReference>
<proteinExistence type="predicted"/>
<keyword evidence="2" id="KW-0560">Oxidoreductase</keyword>
<dbReference type="GeneID" id="63787832"/>
<evidence type="ECO:0000313" key="4">
    <source>
        <dbReference type="EMBL" id="ORY81953.1"/>
    </source>
</evidence>
<feature type="domain" description="Ketoreductase" evidence="3">
    <location>
        <begin position="6"/>
        <end position="199"/>
    </location>
</feature>
<dbReference type="SMART" id="SM00822">
    <property type="entry name" value="PKS_KR"/>
    <property type="match status" value="1"/>
</dbReference>
<dbReference type="RefSeq" id="XP_040725087.1">
    <property type="nucleotide sequence ID" value="XM_040871233.1"/>
</dbReference>
<dbReference type="STRING" id="56484.A0A1Y2FDF6"/>
<comment type="caution">
    <text evidence="4">The sequence shown here is derived from an EMBL/GenBank/DDBJ whole genome shotgun (WGS) entry which is preliminary data.</text>
</comment>
<dbReference type="PANTHER" id="PTHR43658:SF8">
    <property type="entry name" value="17-BETA-HYDROXYSTEROID DEHYDROGENASE 14-RELATED"/>
    <property type="match status" value="1"/>
</dbReference>
<evidence type="ECO:0000256" key="2">
    <source>
        <dbReference type="ARBA" id="ARBA00023002"/>
    </source>
</evidence>
<sequence length="262" mass="27670">MFIKDRLFIVTGGASGLGAATVKSLFDHGAHVAILDRDEEAGPAICKELDSKRVTFYQCDMADDSSVEKAVADAIAHSKSVGIPLRGAATCAGVGMAGRIVGKGNKPFDLETFKYVLQINLFGTFNVCRLVAAHMASLDLDSEAKERGVLVMVSSAAATQGQVGQVSYAASKGAINALTLPMARDMAKIGIRTVTIAPSLFDTNMGKSTPDKAREALESMLEFPKRFGNAAEFGHMARSLIENTYANGEVYAISGASRLGKL</sequence>
<dbReference type="OMA" id="RHIFEND"/>
<protein>
    <recommendedName>
        <fullName evidence="3">Ketoreductase domain-containing protein</fullName>
    </recommendedName>
</protein>
<accession>A0A1Y2FDF6</accession>
<dbReference type="SUPFAM" id="SSF51735">
    <property type="entry name" value="NAD(P)-binding Rossmann-fold domains"/>
    <property type="match status" value="1"/>
</dbReference>
<keyword evidence="5" id="KW-1185">Reference proteome</keyword>
<name>A0A1Y2FDF6_PROLT</name>
<gene>
    <name evidence="4" type="ORF">BCR37DRAFT_393001</name>
</gene>
<dbReference type="InterPro" id="IPR020904">
    <property type="entry name" value="Sc_DH/Rdtase_CS"/>
</dbReference>
<dbReference type="EMBL" id="MCFI01000010">
    <property type="protein sequence ID" value="ORY81953.1"/>
    <property type="molecule type" value="Genomic_DNA"/>
</dbReference>
<dbReference type="Proteomes" id="UP000193685">
    <property type="component" value="Unassembled WGS sequence"/>
</dbReference>
<dbReference type="AlphaFoldDB" id="A0A1Y2FDF6"/>
<dbReference type="InterPro" id="IPR057326">
    <property type="entry name" value="KR_dom"/>
</dbReference>
<keyword evidence="1" id="KW-0521">NADP</keyword>
<evidence type="ECO:0000259" key="3">
    <source>
        <dbReference type="SMART" id="SM00822"/>
    </source>
</evidence>
<dbReference type="PRINTS" id="PR00081">
    <property type="entry name" value="GDHRDH"/>
</dbReference>
<dbReference type="Gene3D" id="3.40.50.720">
    <property type="entry name" value="NAD(P)-binding Rossmann-like Domain"/>
    <property type="match status" value="1"/>
</dbReference>
<organism evidence="4 5">
    <name type="scientific">Protomyces lactucae-debilis</name>
    <dbReference type="NCBI Taxonomy" id="2754530"/>
    <lineage>
        <taxon>Eukaryota</taxon>
        <taxon>Fungi</taxon>
        <taxon>Dikarya</taxon>
        <taxon>Ascomycota</taxon>
        <taxon>Taphrinomycotina</taxon>
        <taxon>Taphrinomycetes</taxon>
        <taxon>Taphrinales</taxon>
        <taxon>Protomycetaceae</taxon>
        <taxon>Protomyces</taxon>
    </lineage>
</organism>